<dbReference type="EMBL" id="JBHTIO010000028">
    <property type="protein sequence ID" value="MFD0897188.1"/>
    <property type="molecule type" value="Genomic_DNA"/>
</dbReference>
<evidence type="ECO:0000313" key="12">
    <source>
        <dbReference type="EMBL" id="MFD0897188.1"/>
    </source>
</evidence>
<dbReference type="Gene3D" id="3.30.70.890">
    <property type="entry name" value="GHMP kinase, C-terminal domain"/>
    <property type="match status" value="1"/>
</dbReference>
<dbReference type="InterPro" id="IPR004424">
    <property type="entry name" value="IspE"/>
</dbReference>
<dbReference type="InterPro" id="IPR036554">
    <property type="entry name" value="GHMP_kinase_C_sf"/>
</dbReference>
<name>A0ABW3EA37_9LACO</name>
<evidence type="ECO:0000259" key="11">
    <source>
        <dbReference type="Pfam" id="PF08544"/>
    </source>
</evidence>
<proteinExistence type="inferred from homology"/>
<reference evidence="13" key="1">
    <citation type="journal article" date="2019" name="Int. J. Syst. Evol. Microbiol.">
        <title>The Global Catalogue of Microorganisms (GCM) 10K type strain sequencing project: providing services to taxonomists for standard genome sequencing and annotation.</title>
        <authorList>
            <consortium name="The Broad Institute Genomics Platform"/>
            <consortium name="The Broad Institute Genome Sequencing Center for Infectious Disease"/>
            <person name="Wu L."/>
            <person name="Ma J."/>
        </authorList>
    </citation>
    <scope>NUCLEOTIDE SEQUENCE [LARGE SCALE GENOMIC DNA]</scope>
    <source>
        <strain evidence="13">CCM 8925</strain>
    </source>
</reference>
<protein>
    <recommendedName>
        <fullName evidence="3 9">4-diphosphocytidyl-2-C-methyl-D-erythritol kinase</fullName>
        <shortName evidence="9">CMK</shortName>
        <ecNumber evidence="2 9">2.7.1.148</ecNumber>
    </recommendedName>
    <alternativeName>
        <fullName evidence="8 9">4-(cytidine-5'-diphospho)-2-C-methyl-D-erythritol kinase</fullName>
    </alternativeName>
</protein>
<evidence type="ECO:0000256" key="5">
    <source>
        <dbReference type="ARBA" id="ARBA00022741"/>
    </source>
</evidence>
<dbReference type="PIRSF" id="PIRSF010376">
    <property type="entry name" value="IspE"/>
    <property type="match status" value="1"/>
</dbReference>
<comment type="function">
    <text evidence="9">Catalyzes the phosphorylation of the position 2 hydroxy group of 4-diphosphocytidyl-2C-methyl-D-erythritol.</text>
</comment>
<dbReference type="SUPFAM" id="SSF55060">
    <property type="entry name" value="GHMP Kinase, C-terminal domain"/>
    <property type="match status" value="1"/>
</dbReference>
<evidence type="ECO:0000259" key="10">
    <source>
        <dbReference type="Pfam" id="PF00288"/>
    </source>
</evidence>
<dbReference type="PANTHER" id="PTHR43527:SF2">
    <property type="entry name" value="4-DIPHOSPHOCYTIDYL-2-C-METHYL-D-ERYTHRITOL KINASE, CHLOROPLASTIC"/>
    <property type="match status" value="1"/>
</dbReference>
<feature type="active site" evidence="9">
    <location>
        <position position="10"/>
    </location>
</feature>
<evidence type="ECO:0000256" key="2">
    <source>
        <dbReference type="ARBA" id="ARBA00012052"/>
    </source>
</evidence>
<keyword evidence="13" id="KW-1185">Reference proteome</keyword>
<feature type="binding site" evidence="9">
    <location>
        <begin position="94"/>
        <end position="104"/>
    </location>
    <ligand>
        <name>ATP</name>
        <dbReference type="ChEBI" id="CHEBI:30616"/>
    </ligand>
</feature>
<evidence type="ECO:0000256" key="4">
    <source>
        <dbReference type="ARBA" id="ARBA00022679"/>
    </source>
</evidence>
<evidence type="ECO:0000256" key="8">
    <source>
        <dbReference type="ARBA" id="ARBA00032554"/>
    </source>
</evidence>
<dbReference type="GO" id="GO:0050515">
    <property type="term" value="F:4-(cytidine 5'-diphospho)-2-C-methyl-D-erythritol kinase activity"/>
    <property type="evidence" value="ECO:0007669"/>
    <property type="project" value="UniProtKB-EC"/>
</dbReference>
<dbReference type="InterPro" id="IPR013750">
    <property type="entry name" value="GHMP_kinase_C_dom"/>
</dbReference>
<evidence type="ECO:0000256" key="3">
    <source>
        <dbReference type="ARBA" id="ARBA00017473"/>
    </source>
</evidence>
<dbReference type="Pfam" id="PF00288">
    <property type="entry name" value="GHMP_kinases_N"/>
    <property type="match status" value="1"/>
</dbReference>
<organism evidence="12 13">
    <name type="scientific">Loigolactobacillus binensis</name>
    <dbReference type="NCBI Taxonomy" id="2559922"/>
    <lineage>
        <taxon>Bacteria</taxon>
        <taxon>Bacillati</taxon>
        <taxon>Bacillota</taxon>
        <taxon>Bacilli</taxon>
        <taxon>Lactobacillales</taxon>
        <taxon>Lactobacillaceae</taxon>
        <taxon>Loigolactobacillus</taxon>
    </lineage>
</organism>
<keyword evidence="7 9" id="KW-0067">ATP-binding</keyword>
<accession>A0ABW3EA37</accession>
<evidence type="ECO:0000256" key="1">
    <source>
        <dbReference type="ARBA" id="ARBA00009684"/>
    </source>
</evidence>
<feature type="domain" description="GHMP kinase C-terminal" evidence="11">
    <location>
        <begin position="198"/>
        <end position="274"/>
    </location>
</feature>
<dbReference type="Gene3D" id="3.30.230.10">
    <property type="match status" value="1"/>
</dbReference>
<feature type="domain" description="GHMP kinase N-terminal" evidence="10">
    <location>
        <begin position="66"/>
        <end position="143"/>
    </location>
</feature>
<sequence>MEITEKAPAKINLSLDALFQHADGEHEWKMVMTSVDLADYVELATTTTRQITVTTDSGFLPVDHRNLAFQAAHLLQQQAGVTYGARIHIRKQIPVAAGLGGGSSDAAAVLRGLNRLWQLNWPLAKLAHLGLAIDSDVPYCVYSQTALVTGRGDEITLLPKLPPFWVVLAKPGASVSTPSILRAISYDAQLYHPPIDQMVAAIETGDYPQILASMGNTLAEITSQRYPQIKQLRQQMLRFGADAAQMSGSGPTVFGLCAKYSRAQHVFNSMKGFCREVYLVRPLLNGLN</sequence>
<feature type="active site" evidence="9">
    <location>
        <position position="136"/>
    </location>
</feature>
<evidence type="ECO:0000256" key="6">
    <source>
        <dbReference type="ARBA" id="ARBA00022777"/>
    </source>
</evidence>
<dbReference type="SUPFAM" id="SSF54211">
    <property type="entry name" value="Ribosomal protein S5 domain 2-like"/>
    <property type="match status" value="1"/>
</dbReference>
<dbReference type="NCBIfam" id="TIGR00154">
    <property type="entry name" value="ispE"/>
    <property type="match status" value="1"/>
</dbReference>
<comment type="pathway">
    <text evidence="9">Isoprenoid biosynthesis; isopentenyl diphosphate biosynthesis via DXP pathway; isopentenyl diphosphate from 1-deoxy-D-xylulose 5-phosphate: step 3/6.</text>
</comment>
<comment type="catalytic activity">
    <reaction evidence="9">
        <text>4-CDP-2-C-methyl-D-erythritol + ATP = 4-CDP-2-C-methyl-D-erythritol 2-phosphate + ADP + H(+)</text>
        <dbReference type="Rhea" id="RHEA:18437"/>
        <dbReference type="ChEBI" id="CHEBI:15378"/>
        <dbReference type="ChEBI" id="CHEBI:30616"/>
        <dbReference type="ChEBI" id="CHEBI:57823"/>
        <dbReference type="ChEBI" id="CHEBI:57919"/>
        <dbReference type="ChEBI" id="CHEBI:456216"/>
        <dbReference type="EC" id="2.7.1.148"/>
    </reaction>
</comment>
<dbReference type="NCBIfam" id="NF011202">
    <property type="entry name" value="PRK14608.1"/>
    <property type="match status" value="1"/>
</dbReference>
<dbReference type="RefSeq" id="WP_137637666.1">
    <property type="nucleotide sequence ID" value="NZ_BJDN01000011.1"/>
</dbReference>
<dbReference type="Pfam" id="PF08544">
    <property type="entry name" value="GHMP_kinases_C"/>
    <property type="match status" value="1"/>
</dbReference>
<keyword evidence="9" id="KW-0414">Isoprene biosynthesis</keyword>
<keyword evidence="4 9" id="KW-0808">Transferase</keyword>
<dbReference type="InterPro" id="IPR014721">
    <property type="entry name" value="Ribsml_uS5_D2-typ_fold_subgr"/>
</dbReference>
<comment type="similarity">
    <text evidence="1 9">Belongs to the GHMP kinase family. IspE subfamily.</text>
</comment>
<dbReference type="InterPro" id="IPR020568">
    <property type="entry name" value="Ribosomal_Su5_D2-typ_SF"/>
</dbReference>
<gene>
    <name evidence="9 12" type="primary">ispE</name>
    <name evidence="12" type="ORF">ACFQZ7_05480</name>
</gene>
<comment type="caution">
    <text evidence="12">The sequence shown here is derived from an EMBL/GenBank/DDBJ whole genome shotgun (WGS) entry which is preliminary data.</text>
</comment>
<dbReference type="HAMAP" id="MF_00061">
    <property type="entry name" value="IspE"/>
    <property type="match status" value="1"/>
</dbReference>
<evidence type="ECO:0000313" key="13">
    <source>
        <dbReference type="Proteomes" id="UP001597104"/>
    </source>
</evidence>
<evidence type="ECO:0000256" key="7">
    <source>
        <dbReference type="ARBA" id="ARBA00022840"/>
    </source>
</evidence>
<dbReference type="PANTHER" id="PTHR43527">
    <property type="entry name" value="4-DIPHOSPHOCYTIDYL-2-C-METHYL-D-ERYTHRITOL KINASE, CHLOROPLASTIC"/>
    <property type="match status" value="1"/>
</dbReference>
<dbReference type="EC" id="2.7.1.148" evidence="2 9"/>
<dbReference type="Proteomes" id="UP001597104">
    <property type="component" value="Unassembled WGS sequence"/>
</dbReference>
<evidence type="ECO:0000256" key="9">
    <source>
        <dbReference type="HAMAP-Rule" id="MF_00061"/>
    </source>
</evidence>
<keyword evidence="5 9" id="KW-0547">Nucleotide-binding</keyword>
<keyword evidence="6 9" id="KW-0418">Kinase</keyword>
<dbReference type="InterPro" id="IPR006204">
    <property type="entry name" value="GHMP_kinase_N_dom"/>
</dbReference>